<sequence>MPPSPYIDPSLLNGSRGPAKGYTEALEHRLRETETALLRIVSVVDGPTLEAAFHDSGGGGGARGGMPDAISEAKTDKAEMAAHWETFPLSTPGDIMTWANEQLPPSQDSRAGDAEVSAVRLGQQLSNHGSLMDFEMSLAENMAEFPQLSTNVARTPRFLPGGPTDSSPQDHVFDMPEQFKEQYLW</sequence>
<comment type="caution">
    <text evidence="2">The sequence shown here is derived from an EMBL/GenBank/DDBJ whole genome shotgun (WGS) entry which is preliminary data.</text>
</comment>
<evidence type="ECO:0000313" key="2">
    <source>
        <dbReference type="EMBL" id="KAK8147932.1"/>
    </source>
</evidence>
<evidence type="ECO:0000313" key="3">
    <source>
        <dbReference type="Proteomes" id="UP001397290"/>
    </source>
</evidence>
<name>A0AAW0S061_9HYPO</name>
<evidence type="ECO:0000256" key="1">
    <source>
        <dbReference type="SAM" id="MobiDB-lite"/>
    </source>
</evidence>
<dbReference type="Proteomes" id="UP001397290">
    <property type="component" value="Unassembled WGS sequence"/>
</dbReference>
<proteinExistence type="predicted"/>
<gene>
    <name evidence="2" type="ORF">G3M48_000723</name>
</gene>
<feature type="region of interest" description="Disordered" evidence="1">
    <location>
        <begin position="1"/>
        <end position="20"/>
    </location>
</feature>
<dbReference type="EMBL" id="JAAHCF010000117">
    <property type="protein sequence ID" value="KAK8147932.1"/>
    <property type="molecule type" value="Genomic_DNA"/>
</dbReference>
<organism evidence="2 3">
    <name type="scientific">Beauveria asiatica</name>
    <dbReference type="NCBI Taxonomy" id="1069075"/>
    <lineage>
        <taxon>Eukaryota</taxon>
        <taxon>Fungi</taxon>
        <taxon>Dikarya</taxon>
        <taxon>Ascomycota</taxon>
        <taxon>Pezizomycotina</taxon>
        <taxon>Sordariomycetes</taxon>
        <taxon>Hypocreomycetidae</taxon>
        <taxon>Hypocreales</taxon>
        <taxon>Cordycipitaceae</taxon>
        <taxon>Beauveria</taxon>
    </lineage>
</organism>
<keyword evidence="3" id="KW-1185">Reference proteome</keyword>
<protein>
    <submittedName>
        <fullName evidence="2">Uncharacterized protein</fullName>
    </submittedName>
</protein>
<dbReference type="AlphaFoldDB" id="A0AAW0S061"/>
<accession>A0AAW0S061</accession>
<reference evidence="2 3" key="1">
    <citation type="submission" date="2020-02" db="EMBL/GenBank/DDBJ databases">
        <title>Comparative genomics of the hypocrealean fungal genus Beauvera.</title>
        <authorList>
            <person name="Showalter D.N."/>
            <person name="Bushley K.E."/>
            <person name="Rehner S.A."/>
        </authorList>
    </citation>
    <scope>NUCLEOTIDE SEQUENCE [LARGE SCALE GENOMIC DNA]</scope>
    <source>
        <strain evidence="2 3">ARSEF4384</strain>
    </source>
</reference>